<evidence type="ECO:0000313" key="2">
    <source>
        <dbReference type="EMBL" id="AFO51936.1"/>
    </source>
</evidence>
<name>I7CFF3_MYCHA</name>
<dbReference type="Proteomes" id="UP000006502">
    <property type="component" value="Chromosome"/>
</dbReference>
<reference evidence="2 3" key="1">
    <citation type="journal article" date="2012" name="J. Bacteriol.">
        <title>Genome Sequence of "Candidatus Mycoplasma haemolamae" Strain Purdue, a Red Blood Cell Pathogen of Alpacas (Vicugna pacos) and Llamas (Lama glama).</title>
        <authorList>
            <person name="Guimaraes A.M."/>
            <person name="Toth B."/>
            <person name="Santos A.P."/>
            <person name="do Nascimento N.C."/>
            <person name="Kritchevsky J.E."/>
            <person name="Messick J.B."/>
        </authorList>
    </citation>
    <scope>NUCLEOTIDE SEQUENCE [LARGE SCALE GENOMIC DNA]</scope>
    <source>
        <strain evidence="2 3">Purdue</strain>
    </source>
</reference>
<dbReference type="PATRIC" id="fig|1212765.3.peg.396"/>
<dbReference type="KEGG" id="mhl:MHLP_01780"/>
<reference evidence="3" key="2">
    <citation type="submission" date="2012-07" db="EMBL/GenBank/DDBJ databases">
        <title>Complete genome sequence of 'Candidatus Mycoplasma haemolamae'.</title>
        <authorList>
            <person name="Guimaraes A.M.S."/>
            <person name="Toth B."/>
            <person name="Santos A.P."/>
            <person name="Nascimento N.C."/>
            <person name="Sojka J.E."/>
            <person name="Messick J.B."/>
        </authorList>
    </citation>
    <scope>NUCLEOTIDE SEQUENCE [LARGE SCALE GENOMIC DNA]</scope>
    <source>
        <strain evidence="3">Purdue</strain>
    </source>
</reference>
<dbReference type="AlphaFoldDB" id="I7CFF3"/>
<feature type="compositionally biased region" description="Basic and acidic residues" evidence="1">
    <location>
        <begin position="114"/>
        <end position="126"/>
    </location>
</feature>
<feature type="region of interest" description="Disordered" evidence="1">
    <location>
        <begin position="27"/>
        <end position="143"/>
    </location>
</feature>
<protein>
    <submittedName>
        <fullName evidence="2">Uncharacterized protein</fullName>
    </submittedName>
</protein>
<feature type="compositionally biased region" description="Basic and acidic residues" evidence="1">
    <location>
        <begin position="36"/>
        <end position="55"/>
    </location>
</feature>
<gene>
    <name evidence="2" type="ordered locus">MHLP_01780</name>
</gene>
<sequence>MNKFAIIFSGLGAGTAVTGSTHLVKNVHPNLGKSVSKGESRESIEDLEHRIREGSLIESKSQSNPRNVPDTKGDSAESPGIDDQNPDDKTAESSEESQPISEPPAVVPKASSPKRQDTDLTYRGDDLPYTQPSPKNPKTVDKGTKAEPAVICVAEEIGDSLSEAQVTRFGHQGSKHYRLVCVKKASRTDYEAVKSLTFCEPQVMNGVNSSETYSEGLSNLDKKRCKYWDSFSNSQLQVIEDQIPEEFGGKPRNREVFS</sequence>
<dbReference type="STRING" id="1212765.MHLP_01780"/>
<proteinExistence type="predicted"/>
<keyword evidence="3" id="KW-1185">Reference proteome</keyword>
<dbReference type="HOGENOM" id="CLU_1132612_0_0_14"/>
<evidence type="ECO:0000313" key="3">
    <source>
        <dbReference type="Proteomes" id="UP000006502"/>
    </source>
</evidence>
<organism evidence="2 3">
    <name type="scientific">Mycoplasma haematolamae (strain Purdue)</name>
    <dbReference type="NCBI Taxonomy" id="1212765"/>
    <lineage>
        <taxon>Bacteria</taxon>
        <taxon>Bacillati</taxon>
        <taxon>Mycoplasmatota</taxon>
        <taxon>Mollicutes</taxon>
        <taxon>Mycoplasmataceae</taxon>
        <taxon>Mycoplasma</taxon>
    </lineage>
</organism>
<evidence type="ECO:0000256" key="1">
    <source>
        <dbReference type="SAM" id="MobiDB-lite"/>
    </source>
</evidence>
<accession>I7CFF3</accession>
<dbReference type="EMBL" id="CP003731">
    <property type="protein sequence ID" value="AFO51936.1"/>
    <property type="molecule type" value="Genomic_DNA"/>
</dbReference>